<dbReference type="AlphaFoldDB" id="A0A8H3YHU1"/>
<evidence type="ECO:0000256" key="8">
    <source>
        <dbReference type="ARBA" id="ARBA00023002"/>
    </source>
</evidence>
<evidence type="ECO:0000256" key="3">
    <source>
        <dbReference type="ARBA" id="ARBA00009723"/>
    </source>
</evidence>
<dbReference type="GO" id="GO:0008703">
    <property type="term" value="F:5-amino-6-(5-phosphoribosylamino)uracil reductase activity"/>
    <property type="evidence" value="ECO:0007669"/>
    <property type="project" value="InterPro"/>
</dbReference>
<dbReference type="GO" id="GO:0009231">
    <property type="term" value="P:riboflavin biosynthetic process"/>
    <property type="evidence" value="ECO:0007669"/>
    <property type="project" value="UniProtKB-KW"/>
</dbReference>
<evidence type="ECO:0000256" key="11">
    <source>
        <dbReference type="ARBA" id="ARBA00047550"/>
    </source>
</evidence>
<name>A0A8H3YHU1_9TREE</name>
<sequence>MPPPAFLLQALAHDESHPLITLTYAQSLDASIAGRNREQIRLSGEESMLMTHWMRTLHDGIMVGVGTAIADDPRLNVRLLPQAEHSRTPQPIILDPKCRLPTTARLFTTLKDPETPHAKPPWIICRKDNANFNDLGDDGFQRRRQALVEAGARLLEVDMRDDNRLDLSKLPSLLEELGIKSLMVEGGAEIIRQFAAYRIPNDMRLEENPHRLMTKARPLVDRLIVTVAPVFVPDGYSVRSLPGEKAAESMHEHVRTEISGRDAVMVFRAKK</sequence>
<comment type="caution">
    <text evidence="14">The sequence shown here is derived from an EMBL/GenBank/DDBJ whole genome shotgun (WGS) entry which is preliminary data.</text>
</comment>
<evidence type="ECO:0000259" key="13">
    <source>
        <dbReference type="Pfam" id="PF01872"/>
    </source>
</evidence>
<comment type="pathway">
    <text evidence="2">Cofactor biosynthesis; riboflavin biosynthesis.</text>
</comment>
<dbReference type="Pfam" id="PF01872">
    <property type="entry name" value="RibD_C"/>
    <property type="match status" value="1"/>
</dbReference>
<keyword evidence="8" id="KW-0560">Oxidoreductase</keyword>
<evidence type="ECO:0000256" key="1">
    <source>
        <dbReference type="ARBA" id="ARBA00003555"/>
    </source>
</evidence>
<gene>
    <name evidence="14" type="ORF">NliqN6_6787</name>
</gene>
<dbReference type="InterPro" id="IPR024072">
    <property type="entry name" value="DHFR-like_dom_sf"/>
</dbReference>
<dbReference type="SUPFAM" id="SSF53597">
    <property type="entry name" value="Dihydrofolate reductase-like"/>
    <property type="match status" value="1"/>
</dbReference>
<comment type="similarity">
    <text evidence="3">Belongs to the HTP reductase family.</text>
</comment>
<dbReference type="OrthoDB" id="5432at2759"/>
<dbReference type="PANTHER" id="PTHR38011">
    <property type="entry name" value="DIHYDROFOLATE REDUCTASE FAMILY PROTEIN (AFU_ORTHOLOGUE AFUA_8G06820)"/>
    <property type="match status" value="1"/>
</dbReference>
<evidence type="ECO:0000256" key="4">
    <source>
        <dbReference type="ARBA" id="ARBA00012851"/>
    </source>
</evidence>
<evidence type="ECO:0000256" key="9">
    <source>
        <dbReference type="ARBA" id="ARBA00030073"/>
    </source>
</evidence>
<evidence type="ECO:0000256" key="5">
    <source>
        <dbReference type="ARBA" id="ARBA00015035"/>
    </source>
</evidence>
<comment type="function">
    <text evidence="1">Catalyzes an early step in riboflavin biosynthesis, the NADPH-dependent reduction of the ribose side chain of 2,5-diamino-6-ribosylamino-4(3H)-pyrimidinone 5'-phosphate, yielding 2,5-diamino-6-ribitylamino-4(3H)-pyrimidinone 5'-phosphate.</text>
</comment>
<dbReference type="Gene3D" id="3.40.430.10">
    <property type="entry name" value="Dihydrofolate Reductase, subunit A"/>
    <property type="match status" value="1"/>
</dbReference>
<keyword evidence="15" id="KW-1185">Reference proteome</keyword>
<comment type="catalytic activity">
    <reaction evidence="12">
        <text>2,5-diamino-6-(1-D-ribitylamino)pyrimidin-4(3H)-one 5'-phosphate + NADP(+) = 2,5-diamino-6-(1-D-ribosylamino)pyrimidin-4(3H)-one 5'-phosphate + NADPH + H(+)</text>
        <dbReference type="Rhea" id="RHEA:27278"/>
        <dbReference type="ChEBI" id="CHEBI:15378"/>
        <dbReference type="ChEBI" id="CHEBI:57783"/>
        <dbReference type="ChEBI" id="CHEBI:58349"/>
        <dbReference type="ChEBI" id="CHEBI:58890"/>
        <dbReference type="ChEBI" id="CHEBI:59545"/>
        <dbReference type="EC" id="1.1.1.302"/>
    </reaction>
</comment>
<evidence type="ECO:0000256" key="2">
    <source>
        <dbReference type="ARBA" id="ARBA00005104"/>
    </source>
</evidence>
<evidence type="ECO:0000256" key="12">
    <source>
        <dbReference type="ARBA" id="ARBA00049020"/>
    </source>
</evidence>
<evidence type="ECO:0000313" key="15">
    <source>
        <dbReference type="Proteomes" id="UP000620104"/>
    </source>
</evidence>
<keyword evidence="6" id="KW-0686">Riboflavin biosynthesis</keyword>
<organism evidence="14 15">
    <name type="scientific">Naganishia liquefaciens</name>
    <dbReference type="NCBI Taxonomy" id="104408"/>
    <lineage>
        <taxon>Eukaryota</taxon>
        <taxon>Fungi</taxon>
        <taxon>Dikarya</taxon>
        <taxon>Basidiomycota</taxon>
        <taxon>Agaricomycotina</taxon>
        <taxon>Tremellomycetes</taxon>
        <taxon>Filobasidiales</taxon>
        <taxon>Filobasidiaceae</taxon>
        <taxon>Naganishia</taxon>
    </lineage>
</organism>
<evidence type="ECO:0000313" key="14">
    <source>
        <dbReference type="EMBL" id="GHJ90385.1"/>
    </source>
</evidence>
<evidence type="ECO:0000256" key="6">
    <source>
        <dbReference type="ARBA" id="ARBA00022619"/>
    </source>
</evidence>
<evidence type="ECO:0000256" key="10">
    <source>
        <dbReference type="ARBA" id="ARBA00031630"/>
    </source>
</evidence>
<feature type="domain" description="Bacterial bifunctional deaminase-reductase C-terminal" evidence="13">
    <location>
        <begin position="18"/>
        <end position="204"/>
    </location>
</feature>
<dbReference type="EMBL" id="BLZA01000058">
    <property type="protein sequence ID" value="GHJ90385.1"/>
    <property type="molecule type" value="Genomic_DNA"/>
</dbReference>
<dbReference type="EC" id="1.1.1.302" evidence="4"/>
<dbReference type="InterPro" id="IPR050765">
    <property type="entry name" value="Riboflavin_Biosynth_HTPR"/>
</dbReference>
<evidence type="ECO:0000256" key="7">
    <source>
        <dbReference type="ARBA" id="ARBA00022857"/>
    </source>
</evidence>
<accession>A0A8H3YHU1</accession>
<dbReference type="Proteomes" id="UP000620104">
    <property type="component" value="Unassembled WGS sequence"/>
</dbReference>
<proteinExistence type="inferred from homology"/>
<keyword evidence="7" id="KW-0521">NADP</keyword>
<comment type="catalytic activity">
    <reaction evidence="11">
        <text>2,5-diamino-6-(1-D-ribitylamino)pyrimidin-4(3H)-one 5'-phosphate + NAD(+) = 2,5-diamino-6-(1-D-ribosylamino)pyrimidin-4(3H)-one 5'-phosphate + NADH + H(+)</text>
        <dbReference type="Rhea" id="RHEA:27274"/>
        <dbReference type="ChEBI" id="CHEBI:15378"/>
        <dbReference type="ChEBI" id="CHEBI:57540"/>
        <dbReference type="ChEBI" id="CHEBI:57945"/>
        <dbReference type="ChEBI" id="CHEBI:58890"/>
        <dbReference type="ChEBI" id="CHEBI:59545"/>
        <dbReference type="EC" id="1.1.1.302"/>
    </reaction>
</comment>
<reference evidence="14" key="1">
    <citation type="submission" date="2020-07" db="EMBL/GenBank/DDBJ databases">
        <title>Draft Genome Sequence of a Deep-Sea Yeast, Naganishia (Cryptococcus) liquefaciens strain N6.</title>
        <authorList>
            <person name="Han Y.W."/>
            <person name="Kajitani R."/>
            <person name="Morimoto H."/>
            <person name="Parhat M."/>
            <person name="Tsubouchi H."/>
            <person name="Bakenova O."/>
            <person name="Ogata M."/>
            <person name="Argunhan B."/>
            <person name="Aoki R."/>
            <person name="Kajiwara S."/>
            <person name="Itoh T."/>
            <person name="Iwasaki H."/>
        </authorList>
    </citation>
    <scope>NUCLEOTIDE SEQUENCE</scope>
    <source>
        <strain evidence="14">N6</strain>
    </source>
</reference>
<dbReference type="PANTHER" id="PTHR38011:SF7">
    <property type="entry name" value="2,5-DIAMINO-6-RIBOSYLAMINO-4(3H)-PYRIMIDINONE 5'-PHOSPHATE REDUCTASE"/>
    <property type="match status" value="1"/>
</dbReference>
<dbReference type="InterPro" id="IPR002734">
    <property type="entry name" value="RibDG_C"/>
</dbReference>
<protein>
    <recommendedName>
        <fullName evidence="5">2,5-diamino-6-ribosylamino-4(3H)-pyrimidinone 5'-phosphate reductase</fullName>
        <ecNumber evidence="4">1.1.1.302</ecNumber>
    </recommendedName>
    <alternativeName>
        <fullName evidence="10">2,5-diamino-6-(5-phospho-D-ribosylamino)pyrimidin-4(3H)-one reductase</fullName>
    </alternativeName>
    <alternativeName>
        <fullName evidence="9">2,5-diamino-6-ribitylamino-4(3H)-pyrimidinone 5'-phosphate synthase</fullName>
    </alternativeName>
</protein>